<keyword evidence="2" id="KW-1133">Transmembrane helix</keyword>
<dbReference type="EMBL" id="CM000763">
    <property type="protein sequence ID" value="KXG29282.1"/>
    <property type="molecule type" value="Genomic_DNA"/>
</dbReference>
<reference evidence="4" key="2">
    <citation type="journal article" date="2018" name="Plant J.">
        <title>The Sorghum bicolor reference genome: improved assembly, gene annotations, a transcriptome atlas, and signatures of genome organization.</title>
        <authorList>
            <person name="McCormick R.F."/>
            <person name="Truong S.K."/>
            <person name="Sreedasyam A."/>
            <person name="Jenkins J."/>
            <person name="Shu S."/>
            <person name="Sims D."/>
            <person name="Kennedy M."/>
            <person name="Amirebrahimi M."/>
            <person name="Weers B.D."/>
            <person name="McKinley B."/>
            <person name="Mattison A."/>
            <person name="Morishige D.T."/>
            <person name="Grimwood J."/>
            <person name="Schmutz J."/>
            <person name="Mullet J.E."/>
        </authorList>
    </citation>
    <scope>NUCLEOTIDE SEQUENCE [LARGE SCALE GENOMIC DNA]</scope>
    <source>
        <strain evidence="4">cv. BTx623</strain>
    </source>
</reference>
<sequence length="127" mass="14461">MRGWRCRLRRGRHRRSRGRHRRSPGRQRAAAAAPRRRRRSAGCRAGGADGPGRGGGCQGQGVRRPLIDPRVNRHGRGVPTFPYAASQGLRINIRPKTAKFYPFPYVFLIIILTCFIHPSYCDCDRLR</sequence>
<gene>
    <name evidence="3" type="ORF">SORBI_3004G008500</name>
</gene>
<accession>A0A194YM53</accession>
<evidence type="ECO:0000313" key="4">
    <source>
        <dbReference type="Proteomes" id="UP000000768"/>
    </source>
</evidence>
<feature type="compositionally biased region" description="Basic residues" evidence="1">
    <location>
        <begin position="1"/>
        <end position="25"/>
    </location>
</feature>
<dbReference type="Gramene" id="KXG29282">
    <property type="protein sequence ID" value="KXG29282"/>
    <property type="gene ID" value="SORBI_3004G008500"/>
</dbReference>
<keyword evidence="2" id="KW-0812">Transmembrane</keyword>
<dbReference type="Proteomes" id="UP000000768">
    <property type="component" value="Chromosome 4"/>
</dbReference>
<feature type="transmembrane region" description="Helical" evidence="2">
    <location>
        <begin position="100"/>
        <end position="120"/>
    </location>
</feature>
<dbReference type="InParanoid" id="A0A194YM53"/>
<reference evidence="3 4" key="1">
    <citation type="journal article" date="2009" name="Nature">
        <title>The Sorghum bicolor genome and the diversification of grasses.</title>
        <authorList>
            <person name="Paterson A.H."/>
            <person name="Bowers J.E."/>
            <person name="Bruggmann R."/>
            <person name="Dubchak I."/>
            <person name="Grimwood J."/>
            <person name="Gundlach H."/>
            <person name="Haberer G."/>
            <person name="Hellsten U."/>
            <person name="Mitros T."/>
            <person name="Poliakov A."/>
            <person name="Schmutz J."/>
            <person name="Spannagl M."/>
            <person name="Tang H."/>
            <person name="Wang X."/>
            <person name="Wicker T."/>
            <person name="Bharti A.K."/>
            <person name="Chapman J."/>
            <person name="Feltus F.A."/>
            <person name="Gowik U."/>
            <person name="Grigoriev I.V."/>
            <person name="Lyons E."/>
            <person name="Maher C.A."/>
            <person name="Martis M."/>
            <person name="Narechania A."/>
            <person name="Otillar R.P."/>
            <person name="Penning B.W."/>
            <person name="Salamov A.A."/>
            <person name="Wang Y."/>
            <person name="Zhang L."/>
            <person name="Carpita N.C."/>
            <person name="Freeling M."/>
            <person name="Gingle A.R."/>
            <person name="Hash C.T."/>
            <person name="Keller B."/>
            <person name="Klein P."/>
            <person name="Kresovich S."/>
            <person name="McCann M.C."/>
            <person name="Ming R."/>
            <person name="Peterson D.G."/>
            <person name="Mehboob-ur-Rahman"/>
            <person name="Ware D."/>
            <person name="Westhoff P."/>
            <person name="Mayer K.F."/>
            <person name="Messing J."/>
            <person name="Rokhsar D.S."/>
        </authorList>
    </citation>
    <scope>NUCLEOTIDE SEQUENCE [LARGE SCALE GENOMIC DNA]</scope>
    <source>
        <strain evidence="4">cv. BTx623</strain>
    </source>
</reference>
<dbReference type="AlphaFoldDB" id="A0A194YM53"/>
<feature type="region of interest" description="Disordered" evidence="1">
    <location>
        <begin position="1"/>
        <end position="79"/>
    </location>
</feature>
<organism evidence="3 4">
    <name type="scientific">Sorghum bicolor</name>
    <name type="common">Sorghum</name>
    <name type="synonym">Sorghum vulgare</name>
    <dbReference type="NCBI Taxonomy" id="4558"/>
    <lineage>
        <taxon>Eukaryota</taxon>
        <taxon>Viridiplantae</taxon>
        <taxon>Streptophyta</taxon>
        <taxon>Embryophyta</taxon>
        <taxon>Tracheophyta</taxon>
        <taxon>Spermatophyta</taxon>
        <taxon>Magnoliopsida</taxon>
        <taxon>Liliopsida</taxon>
        <taxon>Poales</taxon>
        <taxon>Poaceae</taxon>
        <taxon>PACMAD clade</taxon>
        <taxon>Panicoideae</taxon>
        <taxon>Andropogonodae</taxon>
        <taxon>Andropogoneae</taxon>
        <taxon>Sorghinae</taxon>
        <taxon>Sorghum</taxon>
    </lineage>
</organism>
<evidence type="ECO:0000313" key="3">
    <source>
        <dbReference type="EMBL" id="KXG29282.1"/>
    </source>
</evidence>
<evidence type="ECO:0000256" key="2">
    <source>
        <dbReference type="SAM" id="Phobius"/>
    </source>
</evidence>
<evidence type="ECO:0000256" key="1">
    <source>
        <dbReference type="SAM" id="MobiDB-lite"/>
    </source>
</evidence>
<proteinExistence type="predicted"/>
<name>A0A194YM53_SORBI</name>
<feature type="compositionally biased region" description="Gly residues" evidence="1">
    <location>
        <begin position="44"/>
        <end position="59"/>
    </location>
</feature>
<protein>
    <submittedName>
        <fullName evidence="3">Uncharacterized protein</fullName>
    </submittedName>
</protein>
<keyword evidence="4" id="KW-1185">Reference proteome</keyword>
<keyword evidence="2" id="KW-0472">Membrane</keyword>